<evidence type="ECO:0000313" key="3">
    <source>
        <dbReference type="Proteomes" id="UP000242715"/>
    </source>
</evidence>
<accession>A0A2Z6NY85</accession>
<dbReference type="PANTHER" id="PTHR46890">
    <property type="entry name" value="NON-LTR RETROLELEMENT REVERSE TRANSCRIPTASE-LIKE PROTEIN-RELATED"/>
    <property type="match status" value="1"/>
</dbReference>
<dbReference type="InterPro" id="IPR000477">
    <property type="entry name" value="RT_dom"/>
</dbReference>
<dbReference type="SUPFAM" id="SSF56672">
    <property type="entry name" value="DNA/RNA polymerases"/>
    <property type="match status" value="1"/>
</dbReference>
<proteinExistence type="predicted"/>
<evidence type="ECO:0000259" key="1">
    <source>
        <dbReference type="PROSITE" id="PS50878"/>
    </source>
</evidence>
<dbReference type="PROSITE" id="PS50878">
    <property type="entry name" value="RT_POL"/>
    <property type="match status" value="1"/>
</dbReference>
<organism evidence="2 3">
    <name type="scientific">Trifolium subterraneum</name>
    <name type="common">Subterranean clover</name>
    <dbReference type="NCBI Taxonomy" id="3900"/>
    <lineage>
        <taxon>Eukaryota</taxon>
        <taxon>Viridiplantae</taxon>
        <taxon>Streptophyta</taxon>
        <taxon>Embryophyta</taxon>
        <taxon>Tracheophyta</taxon>
        <taxon>Spermatophyta</taxon>
        <taxon>Magnoliopsida</taxon>
        <taxon>eudicotyledons</taxon>
        <taxon>Gunneridae</taxon>
        <taxon>Pentapetalae</taxon>
        <taxon>rosids</taxon>
        <taxon>fabids</taxon>
        <taxon>Fabales</taxon>
        <taxon>Fabaceae</taxon>
        <taxon>Papilionoideae</taxon>
        <taxon>50 kb inversion clade</taxon>
        <taxon>NPAAA clade</taxon>
        <taxon>Hologalegina</taxon>
        <taxon>IRL clade</taxon>
        <taxon>Trifolieae</taxon>
        <taxon>Trifolium</taxon>
    </lineage>
</organism>
<dbReference type="InterPro" id="IPR052343">
    <property type="entry name" value="Retrotransposon-Effector_Assoc"/>
</dbReference>
<dbReference type="EMBL" id="DF974523">
    <property type="protein sequence ID" value="GAU49154.1"/>
    <property type="molecule type" value="Genomic_DNA"/>
</dbReference>
<evidence type="ECO:0000313" key="2">
    <source>
        <dbReference type="EMBL" id="GAU49154.1"/>
    </source>
</evidence>
<dbReference type="Pfam" id="PF00078">
    <property type="entry name" value="RVT_1"/>
    <property type="match status" value="1"/>
</dbReference>
<gene>
    <name evidence="2" type="ORF">TSUD_407000</name>
</gene>
<name>A0A2Z6NY85_TRISU</name>
<dbReference type="AlphaFoldDB" id="A0A2Z6NY85"/>
<dbReference type="PANTHER" id="PTHR46890:SF48">
    <property type="entry name" value="RNA-DIRECTED DNA POLYMERASE"/>
    <property type="match status" value="1"/>
</dbReference>
<protein>
    <recommendedName>
        <fullName evidence="1">Reverse transcriptase domain-containing protein</fullName>
    </recommendedName>
</protein>
<dbReference type="OrthoDB" id="1934719at2759"/>
<keyword evidence="3" id="KW-1185">Reference proteome</keyword>
<sequence length="322" mass="36834">MHWQKSQVSWLKEGDANSKFFHGIMSSRRQSNSIVSFSSNGRTMEGVNENRQIIFQHFSQHFRRKNHSRPDISGLVFNSISEADGEFLSRPFLLEEIKEAVWDCDSYKCPGPDGVNLGFFKDFWELLKVDLLNFFSDFYHHGVLTKGLNSTFIALIPKVECPQTVSEFLPIALVSSVYKILAKVLSNSEKDNKDLLMFKVDFEKAYDSVDWVYLEEVMLKMNFPSRWRSWIMECVTTASVSVLVNGCPTDEFRFERGLRQGDPLSPFLFLLAAEGLNVMMKAMVSENIFTPYVIGARNEVAVSHLQFADDTLLMGVKSWANV</sequence>
<reference evidence="3" key="1">
    <citation type="journal article" date="2017" name="Front. Plant Sci.">
        <title>Climate Clever Clovers: New Paradigm to Reduce the Environmental Footprint of Ruminants by Breeding Low Methanogenic Forages Utilizing Haplotype Variation.</title>
        <authorList>
            <person name="Kaur P."/>
            <person name="Appels R."/>
            <person name="Bayer P.E."/>
            <person name="Keeble-Gagnere G."/>
            <person name="Wang J."/>
            <person name="Hirakawa H."/>
            <person name="Shirasawa K."/>
            <person name="Vercoe P."/>
            <person name="Stefanova K."/>
            <person name="Durmic Z."/>
            <person name="Nichols P."/>
            <person name="Revell C."/>
            <person name="Isobe S.N."/>
            <person name="Edwards D."/>
            <person name="Erskine W."/>
        </authorList>
    </citation>
    <scope>NUCLEOTIDE SEQUENCE [LARGE SCALE GENOMIC DNA]</scope>
    <source>
        <strain evidence="3">cv. Daliak</strain>
    </source>
</reference>
<dbReference type="InterPro" id="IPR043502">
    <property type="entry name" value="DNA/RNA_pol_sf"/>
</dbReference>
<dbReference type="Proteomes" id="UP000242715">
    <property type="component" value="Unassembled WGS sequence"/>
</dbReference>
<feature type="domain" description="Reverse transcriptase" evidence="1">
    <location>
        <begin position="137"/>
        <end position="322"/>
    </location>
</feature>